<dbReference type="InterPro" id="IPR022562">
    <property type="entry name" value="DUF3466"/>
</dbReference>
<feature type="chain" id="PRO_5045994531" evidence="1">
    <location>
        <begin position="23"/>
        <end position="610"/>
    </location>
</feature>
<gene>
    <name evidence="2" type="ORF">K6Y31_10290</name>
</gene>
<feature type="signal peptide" evidence="1">
    <location>
        <begin position="1"/>
        <end position="22"/>
    </location>
</feature>
<dbReference type="RefSeq" id="WP_233052700.1">
    <property type="nucleotide sequence ID" value="NZ_JAIMJA010000009.1"/>
</dbReference>
<dbReference type="Pfam" id="PF11949">
    <property type="entry name" value="DUF3466"/>
    <property type="match status" value="1"/>
</dbReference>
<dbReference type="EMBL" id="JAIMJA010000009">
    <property type="protein sequence ID" value="MCE2595205.1"/>
    <property type="molecule type" value="Genomic_DNA"/>
</dbReference>
<comment type="caution">
    <text evidence="2">The sequence shown here is derived from an EMBL/GenBank/DDBJ whole genome shotgun (WGS) entry which is preliminary data.</text>
</comment>
<proteinExistence type="predicted"/>
<accession>A0ABS8WCY1</accession>
<keyword evidence="3" id="KW-1185">Reference proteome</keyword>
<organism evidence="2 3">
    <name type="scientific">Motilimonas cestriensis</name>
    <dbReference type="NCBI Taxonomy" id="2742685"/>
    <lineage>
        <taxon>Bacteria</taxon>
        <taxon>Pseudomonadati</taxon>
        <taxon>Pseudomonadota</taxon>
        <taxon>Gammaproteobacteria</taxon>
        <taxon>Alteromonadales</taxon>
        <taxon>Alteromonadales genera incertae sedis</taxon>
        <taxon>Motilimonas</taxon>
    </lineage>
</organism>
<name>A0ABS8WCY1_9GAMM</name>
<evidence type="ECO:0000313" key="2">
    <source>
        <dbReference type="EMBL" id="MCE2595205.1"/>
    </source>
</evidence>
<evidence type="ECO:0000256" key="1">
    <source>
        <dbReference type="SAM" id="SignalP"/>
    </source>
</evidence>
<reference evidence="2 3" key="1">
    <citation type="journal article" date="2022" name="Environ. Microbiol. Rep.">
        <title>Eco-phylogenetic analyses reveal divergent evolution of vitamin B12 metabolism in the marine bacterial family 'Psychromonadaceae'.</title>
        <authorList>
            <person name="Jin X."/>
            <person name="Yang Y."/>
            <person name="Cao H."/>
            <person name="Gao B."/>
            <person name="Zhao Z."/>
        </authorList>
    </citation>
    <scope>NUCLEOTIDE SEQUENCE [LARGE SCALE GENOMIC DNA]</scope>
    <source>
        <strain evidence="2 3">MKS20</strain>
    </source>
</reference>
<dbReference type="Proteomes" id="UP001201273">
    <property type="component" value="Unassembled WGS sequence"/>
</dbReference>
<sequence>MNVKLSALSIALGLAYATTTAAAPVNPGAYYEIEEVAINKAGDFEQANFGPYAVAISPDGRQAAGLTTRSSIGAIDYGLHFTYERECYYSTTICEVIYQGSNNAAQSTYENAIRKWRLDETNAASSYYRSQFIPFTLGADLNPSRIEVFDNANTGSTDQVVTDISDSGETVGYGSASYSTGVPFSRDFTRHAFYKSATGEVCQLKPTTDVTRGGYSAAYNISEVTLASGETRKLVFGHASVNRPNNENVYLDRCFASTADDNSRDYNELTYCPGFNTQPWVWDVTNGCETGELTGNAMVANPTEQWLDKRGGDRSTIYSAAAFNSDDKGVVVGFSTQRINNTERGDRARATYIVPSDTGEYASNPVEITQVEQGVGDPNDNLRHTWAVDINNNGLIVGNRVFELVKGRNRPTEFFVFDKSTQSAILPLVDKNIRTKQDRVGATDNNKPGANSQASAINDAGIVVGWADAPGETQPVESGNPRRQAAFVYDVTTQDAWYLNDLVCTKDAQGVVKQPYYRLEKAKDISDDGTILATGYRYDNKDDFINMLNAHPVMLKLNRNLEAGDINSQPNCYDSKEAEEVDKPFQRSGGNAFWLLLLGLPLLVMRKFTK</sequence>
<evidence type="ECO:0000313" key="3">
    <source>
        <dbReference type="Proteomes" id="UP001201273"/>
    </source>
</evidence>
<protein>
    <submittedName>
        <fullName evidence="2">DUF3466 family protein</fullName>
    </submittedName>
</protein>
<keyword evidence="1" id="KW-0732">Signal</keyword>